<proteinExistence type="predicted"/>
<name>A0ABW8SQN8_9CLOT</name>
<dbReference type="EMBL" id="JBJHZX010000054">
    <property type="protein sequence ID" value="MFL0198290.1"/>
    <property type="molecule type" value="Genomic_DNA"/>
</dbReference>
<accession>A0ABW8SQN8</accession>
<keyword evidence="2" id="KW-1185">Reference proteome</keyword>
<dbReference type="Proteomes" id="UP001623660">
    <property type="component" value="Unassembled WGS sequence"/>
</dbReference>
<protein>
    <submittedName>
        <fullName evidence="1">Uncharacterized protein</fullName>
    </submittedName>
</protein>
<dbReference type="RefSeq" id="WP_406794400.1">
    <property type="nucleotide sequence ID" value="NZ_JBJHZX010000054.1"/>
</dbReference>
<organism evidence="1 2">
    <name type="scientific">Candidatus Clostridium eludens</name>
    <dbReference type="NCBI Taxonomy" id="3381663"/>
    <lineage>
        <taxon>Bacteria</taxon>
        <taxon>Bacillati</taxon>
        <taxon>Bacillota</taxon>
        <taxon>Clostridia</taxon>
        <taxon>Eubacteriales</taxon>
        <taxon>Clostridiaceae</taxon>
        <taxon>Clostridium</taxon>
    </lineage>
</organism>
<evidence type="ECO:0000313" key="2">
    <source>
        <dbReference type="Proteomes" id="UP001623660"/>
    </source>
</evidence>
<gene>
    <name evidence="1" type="ORF">ACJDU8_22395</name>
</gene>
<sequence>MKNFNITQISIVIQVDIGNISELRKKAFDELLIANKEFNTSILSPIGIVYIKNSNNTNLIITSNKITYITRSSTLDEEFLIILRKIYEKLILPQEIVLSFNIQATSDAENSIQISKDIFNSKFNNVLGNFNDVSAVGYRFFINNNEMQCDIKLEPFLNNDSKYIYQISGVLKNIIKIDDIKPKIDNQVESFKSYIESIMQQMSR</sequence>
<comment type="caution">
    <text evidence="1">The sequence shown here is derived from an EMBL/GenBank/DDBJ whole genome shotgun (WGS) entry which is preliminary data.</text>
</comment>
<reference evidence="1 2" key="1">
    <citation type="submission" date="2024-11" db="EMBL/GenBank/DDBJ databases">
        <authorList>
            <person name="Heng Y.C."/>
            <person name="Lim A.C.H."/>
            <person name="Lee J.K.Y."/>
            <person name="Kittelmann S."/>
        </authorList>
    </citation>
    <scope>NUCLEOTIDE SEQUENCE [LARGE SCALE GENOMIC DNA]</scope>
    <source>
        <strain evidence="1 2">WILCCON 0269</strain>
    </source>
</reference>
<evidence type="ECO:0000313" key="1">
    <source>
        <dbReference type="EMBL" id="MFL0198290.1"/>
    </source>
</evidence>